<proteinExistence type="predicted"/>
<dbReference type="SFLD" id="SFLDG01140">
    <property type="entry name" value="C2.B:_Phosphomannomutase_and_P"/>
    <property type="match status" value="1"/>
</dbReference>
<dbReference type="SFLD" id="SFLDG01144">
    <property type="entry name" value="C2.B.4:_PGP_Like"/>
    <property type="match status" value="1"/>
</dbReference>
<dbReference type="InterPro" id="IPR000150">
    <property type="entry name" value="Cof"/>
</dbReference>
<name>A0A414NWX5_9FIRM</name>
<dbReference type="GO" id="GO:0000287">
    <property type="term" value="F:magnesium ion binding"/>
    <property type="evidence" value="ECO:0007669"/>
    <property type="project" value="TreeGrafter"/>
</dbReference>
<dbReference type="InterPro" id="IPR023214">
    <property type="entry name" value="HAD_sf"/>
</dbReference>
<dbReference type="PANTHER" id="PTHR10000">
    <property type="entry name" value="PHOSPHOSERINE PHOSPHATASE"/>
    <property type="match status" value="1"/>
</dbReference>
<dbReference type="Proteomes" id="UP000283442">
    <property type="component" value="Unassembled WGS sequence"/>
</dbReference>
<reference evidence="1 2" key="1">
    <citation type="submission" date="2018-08" db="EMBL/GenBank/DDBJ databases">
        <title>A genome reference for cultivated species of the human gut microbiota.</title>
        <authorList>
            <person name="Zou Y."/>
            <person name="Xue W."/>
            <person name="Luo G."/>
        </authorList>
    </citation>
    <scope>NUCLEOTIDE SEQUENCE [LARGE SCALE GENOMIC DNA]</scope>
    <source>
        <strain evidence="1 2">AM25-21AC</strain>
    </source>
</reference>
<evidence type="ECO:0000313" key="1">
    <source>
        <dbReference type="EMBL" id="RHF51741.1"/>
    </source>
</evidence>
<dbReference type="Pfam" id="PF08282">
    <property type="entry name" value="Hydrolase_3"/>
    <property type="match status" value="1"/>
</dbReference>
<protein>
    <submittedName>
        <fullName evidence="1">HAD family phosphatase</fullName>
    </submittedName>
</protein>
<dbReference type="PROSITE" id="PS01229">
    <property type="entry name" value="COF_2"/>
    <property type="match status" value="1"/>
</dbReference>
<dbReference type="GO" id="GO:0016791">
    <property type="term" value="F:phosphatase activity"/>
    <property type="evidence" value="ECO:0007669"/>
    <property type="project" value="TreeGrafter"/>
</dbReference>
<accession>A0A414NWX5</accession>
<gene>
    <name evidence="1" type="ORF">DW674_05815</name>
</gene>
<dbReference type="CDD" id="cd07516">
    <property type="entry name" value="HAD_Pase"/>
    <property type="match status" value="1"/>
</dbReference>
<comment type="caution">
    <text evidence="1">The sequence shown here is derived from an EMBL/GenBank/DDBJ whole genome shotgun (WGS) entry which is preliminary data.</text>
</comment>
<dbReference type="InterPro" id="IPR036412">
    <property type="entry name" value="HAD-like_sf"/>
</dbReference>
<dbReference type="Gene3D" id="3.40.50.1000">
    <property type="entry name" value="HAD superfamily/HAD-like"/>
    <property type="match status" value="1"/>
</dbReference>
<sequence length="274" mass="30035">MYKMIALDLDGTLNNDEKKITEKTREALLSVQQHGVTVVLASGRQAPGLAREAQALDLKDYHGLLLSYNGGRIQDATTGEVLFDQAIDRATALRFLRHLEAYPELSPIVDDGESIFTTDARRHKVQDESRNNNLKVEIVANIADAVEARGFAPVKILTAAPNEILVPRLADIRRGFEDELSFVQSAPWFYEATVKGVSKSTSLAIVCERLGIARAEVMAFGDAQNDMSMLDFAGHGVAMGNACPELKEMADEITLSNNEDGIAASLTRHFDFLN</sequence>
<evidence type="ECO:0000313" key="2">
    <source>
        <dbReference type="Proteomes" id="UP000283442"/>
    </source>
</evidence>
<dbReference type="InterPro" id="IPR006379">
    <property type="entry name" value="HAD-SF_hydro_IIB"/>
</dbReference>
<dbReference type="PANTHER" id="PTHR10000:SF8">
    <property type="entry name" value="HAD SUPERFAMILY HYDROLASE-LIKE, TYPE 3"/>
    <property type="match status" value="1"/>
</dbReference>
<dbReference type="GO" id="GO:0005829">
    <property type="term" value="C:cytosol"/>
    <property type="evidence" value="ECO:0007669"/>
    <property type="project" value="TreeGrafter"/>
</dbReference>
<dbReference type="OrthoDB" id="9790031at2"/>
<dbReference type="RefSeq" id="WP_118175937.1">
    <property type="nucleotide sequence ID" value="NZ_JAQEAO010000008.1"/>
</dbReference>
<dbReference type="SUPFAM" id="SSF56784">
    <property type="entry name" value="HAD-like"/>
    <property type="match status" value="1"/>
</dbReference>
<dbReference type="SFLD" id="SFLDS00003">
    <property type="entry name" value="Haloacid_Dehalogenase"/>
    <property type="match status" value="1"/>
</dbReference>
<dbReference type="EMBL" id="QRHE01000005">
    <property type="protein sequence ID" value="RHF51741.1"/>
    <property type="molecule type" value="Genomic_DNA"/>
</dbReference>
<dbReference type="NCBIfam" id="TIGR00099">
    <property type="entry name" value="Cof-subfamily"/>
    <property type="match status" value="1"/>
</dbReference>
<dbReference type="AlphaFoldDB" id="A0A414NWX5"/>
<dbReference type="Gene3D" id="3.30.1240.10">
    <property type="match status" value="1"/>
</dbReference>
<dbReference type="NCBIfam" id="TIGR01484">
    <property type="entry name" value="HAD-SF-IIB"/>
    <property type="match status" value="1"/>
</dbReference>
<organism evidence="1 2">
    <name type="scientific">Mitsuokella multacida</name>
    <dbReference type="NCBI Taxonomy" id="52226"/>
    <lineage>
        <taxon>Bacteria</taxon>
        <taxon>Bacillati</taxon>
        <taxon>Bacillota</taxon>
        <taxon>Negativicutes</taxon>
        <taxon>Selenomonadales</taxon>
        <taxon>Selenomonadaceae</taxon>
        <taxon>Mitsuokella</taxon>
    </lineage>
</organism>